<keyword evidence="5" id="KW-1185">Reference proteome</keyword>
<sequence>MRVVGGRFKGKPLAGPKSDAIRPTSDRTREAVFNILEHRFGNPVDGARVLDLCAGTGALGIEAISRGARSGLFIDMSAEARALVRGNLETMGVMGLARISRRDAGHLGPAFNQGGFTLVFLDPPYGKGLAQQALDSLARGQWLADGAIVVLEERAGETIALASGYTEEDRRDYGDTEIRFLRWRASA</sequence>
<dbReference type="PROSITE" id="PS00092">
    <property type="entry name" value="N6_MTASE"/>
    <property type="match status" value="1"/>
</dbReference>
<evidence type="ECO:0000313" key="5">
    <source>
        <dbReference type="Proteomes" id="UP000017819"/>
    </source>
</evidence>
<dbReference type="Pfam" id="PF03602">
    <property type="entry name" value="Cons_hypoth95"/>
    <property type="match status" value="1"/>
</dbReference>
<keyword evidence="2 4" id="KW-0808">Transferase</keyword>
<name>V4RP56_9HYPH</name>
<organism evidence="4 5">
    <name type="scientific">Lutibaculum baratangense AMV1</name>
    <dbReference type="NCBI Taxonomy" id="631454"/>
    <lineage>
        <taxon>Bacteria</taxon>
        <taxon>Pseudomonadati</taxon>
        <taxon>Pseudomonadota</taxon>
        <taxon>Alphaproteobacteria</taxon>
        <taxon>Hyphomicrobiales</taxon>
        <taxon>Tepidamorphaceae</taxon>
        <taxon>Lutibaculum</taxon>
    </lineage>
</organism>
<dbReference type="GO" id="GO:0031167">
    <property type="term" value="P:rRNA methylation"/>
    <property type="evidence" value="ECO:0007669"/>
    <property type="project" value="InterPro"/>
</dbReference>
<dbReference type="PANTHER" id="PTHR43542:SF1">
    <property type="entry name" value="METHYLTRANSFERASE"/>
    <property type="match status" value="1"/>
</dbReference>
<dbReference type="PATRIC" id="fig|631454.5.peg.2257"/>
<gene>
    <name evidence="4" type="ORF">N177_2288</name>
</gene>
<dbReference type="PIRSF" id="PIRSF004553">
    <property type="entry name" value="CHP00095"/>
    <property type="match status" value="1"/>
</dbReference>
<feature type="region of interest" description="Disordered" evidence="3">
    <location>
        <begin position="1"/>
        <end position="23"/>
    </location>
</feature>
<reference evidence="4 5" key="1">
    <citation type="journal article" date="2014" name="Genome Announc.">
        <title>Draft Genome Sequence of Lutibaculum baratangense Strain AMV1T, Isolated from a Mud Volcano in Andamans, India.</title>
        <authorList>
            <person name="Singh A."/>
            <person name="Sreenivas A."/>
            <person name="Sathyanarayana Reddy G."/>
            <person name="Pinnaka A.K."/>
            <person name="Shivaji S."/>
        </authorList>
    </citation>
    <scope>NUCLEOTIDE SEQUENCE [LARGE SCALE GENOMIC DNA]</scope>
    <source>
        <strain evidence="4 5">AMV1</strain>
    </source>
</reference>
<dbReference type="GO" id="GO:0008168">
    <property type="term" value="F:methyltransferase activity"/>
    <property type="evidence" value="ECO:0007669"/>
    <property type="project" value="UniProtKB-KW"/>
</dbReference>
<dbReference type="Gene3D" id="3.40.50.150">
    <property type="entry name" value="Vaccinia Virus protein VP39"/>
    <property type="match status" value="1"/>
</dbReference>
<dbReference type="InterPro" id="IPR004398">
    <property type="entry name" value="RNA_MeTrfase_RsmD"/>
</dbReference>
<dbReference type="GO" id="GO:0003676">
    <property type="term" value="F:nucleic acid binding"/>
    <property type="evidence" value="ECO:0007669"/>
    <property type="project" value="InterPro"/>
</dbReference>
<dbReference type="EMBL" id="AWXZ01000029">
    <property type="protein sequence ID" value="ESR24965.1"/>
    <property type="molecule type" value="Genomic_DNA"/>
</dbReference>
<dbReference type="SUPFAM" id="SSF53335">
    <property type="entry name" value="S-adenosyl-L-methionine-dependent methyltransferases"/>
    <property type="match status" value="1"/>
</dbReference>
<protein>
    <submittedName>
        <fullName evidence="4">Putative methyltransferase</fullName>
        <ecNumber evidence="4">2.1.1.-</ecNumber>
    </submittedName>
</protein>
<comment type="caution">
    <text evidence="4">The sequence shown here is derived from an EMBL/GenBank/DDBJ whole genome shotgun (WGS) entry which is preliminary data.</text>
</comment>
<dbReference type="RefSeq" id="WP_023432418.1">
    <property type="nucleotide sequence ID" value="NZ_AWXZ01000029.1"/>
</dbReference>
<evidence type="ECO:0000256" key="1">
    <source>
        <dbReference type="ARBA" id="ARBA00022603"/>
    </source>
</evidence>
<proteinExistence type="predicted"/>
<dbReference type="eggNOG" id="COG0742">
    <property type="taxonomic scope" value="Bacteria"/>
</dbReference>
<dbReference type="Proteomes" id="UP000017819">
    <property type="component" value="Unassembled WGS sequence"/>
</dbReference>
<evidence type="ECO:0000256" key="2">
    <source>
        <dbReference type="ARBA" id="ARBA00022679"/>
    </source>
</evidence>
<dbReference type="STRING" id="631454.N177_2288"/>
<dbReference type="OrthoDB" id="9803017at2"/>
<dbReference type="InterPro" id="IPR029063">
    <property type="entry name" value="SAM-dependent_MTases_sf"/>
</dbReference>
<dbReference type="InterPro" id="IPR002052">
    <property type="entry name" value="DNA_methylase_N6_adenine_CS"/>
</dbReference>
<evidence type="ECO:0000256" key="3">
    <source>
        <dbReference type="SAM" id="MobiDB-lite"/>
    </source>
</evidence>
<dbReference type="EC" id="2.1.1.-" evidence="4"/>
<dbReference type="AlphaFoldDB" id="V4RP56"/>
<accession>V4RP56</accession>
<keyword evidence="1 4" id="KW-0489">Methyltransferase</keyword>
<dbReference type="PANTHER" id="PTHR43542">
    <property type="entry name" value="METHYLTRANSFERASE"/>
    <property type="match status" value="1"/>
</dbReference>
<dbReference type="CDD" id="cd02440">
    <property type="entry name" value="AdoMet_MTases"/>
    <property type="match status" value="1"/>
</dbReference>
<dbReference type="NCBIfam" id="TIGR00095">
    <property type="entry name" value="16S rRNA (guanine(966)-N(2))-methyltransferase RsmD"/>
    <property type="match status" value="1"/>
</dbReference>
<evidence type="ECO:0000313" key="4">
    <source>
        <dbReference type="EMBL" id="ESR24965.1"/>
    </source>
</evidence>